<dbReference type="GO" id="GO:0043531">
    <property type="term" value="F:ADP binding"/>
    <property type="evidence" value="ECO:0007669"/>
    <property type="project" value="InterPro"/>
</dbReference>
<dbReference type="Gene3D" id="3.80.10.10">
    <property type="entry name" value="Ribonuclease Inhibitor"/>
    <property type="match status" value="2"/>
</dbReference>
<dbReference type="Pfam" id="PF23598">
    <property type="entry name" value="LRR_14"/>
    <property type="match status" value="1"/>
</dbReference>
<keyword evidence="3" id="KW-0677">Repeat</keyword>
<dbReference type="Gene3D" id="1.10.10.10">
    <property type="entry name" value="Winged helix-like DNA-binding domain superfamily/Winged helix DNA-binding domain"/>
    <property type="match status" value="1"/>
</dbReference>
<feature type="domain" description="Disease resistance R13L4/SHOC-2-like LRR" evidence="8">
    <location>
        <begin position="312"/>
        <end position="458"/>
    </location>
</feature>
<dbReference type="InterPro" id="IPR057135">
    <property type="entry name" value="At4g27190-like_LRR"/>
</dbReference>
<keyword evidence="5" id="KW-0547">Nucleotide-binding</keyword>
<evidence type="ECO:0000259" key="8">
    <source>
        <dbReference type="Pfam" id="PF23598"/>
    </source>
</evidence>
<keyword evidence="2" id="KW-0433">Leucine-rich repeat</keyword>
<keyword evidence="5" id="KW-0067">ATP-binding</keyword>
<proteinExistence type="inferred from homology"/>
<organism evidence="9 10">
    <name type="scientific">Camellia sinensis var. sinensis</name>
    <name type="common">China tea</name>
    <dbReference type="NCBI Taxonomy" id="542762"/>
    <lineage>
        <taxon>Eukaryota</taxon>
        <taxon>Viridiplantae</taxon>
        <taxon>Streptophyta</taxon>
        <taxon>Embryophyta</taxon>
        <taxon>Tracheophyta</taxon>
        <taxon>Spermatophyta</taxon>
        <taxon>Magnoliopsida</taxon>
        <taxon>eudicotyledons</taxon>
        <taxon>Gunneridae</taxon>
        <taxon>Pentapetalae</taxon>
        <taxon>asterids</taxon>
        <taxon>Ericales</taxon>
        <taxon>Theaceae</taxon>
        <taxon>Camellia</taxon>
    </lineage>
</organism>
<dbReference type="PANTHER" id="PTHR33463">
    <property type="entry name" value="NB-ARC DOMAIN-CONTAINING PROTEIN-RELATED"/>
    <property type="match status" value="1"/>
</dbReference>
<dbReference type="InterPro" id="IPR027417">
    <property type="entry name" value="P-loop_NTPase"/>
</dbReference>
<dbReference type="EMBL" id="SDRB02013196">
    <property type="protein sequence ID" value="THF95690.1"/>
    <property type="molecule type" value="Genomic_DNA"/>
</dbReference>
<dbReference type="PANTHER" id="PTHR33463:SF209">
    <property type="entry name" value="DISEASE RESISTANCE PROTEIN RPS2-LIKE"/>
    <property type="match status" value="1"/>
</dbReference>
<accession>A0A4S4D0H3</accession>
<dbReference type="GO" id="GO:0006952">
    <property type="term" value="P:defense response"/>
    <property type="evidence" value="ECO:0007669"/>
    <property type="project" value="UniProtKB-KW"/>
</dbReference>
<keyword evidence="10" id="KW-1185">Reference proteome</keyword>
<comment type="similarity">
    <text evidence="1">Belongs to the disease resistance NB-LRR family.</text>
</comment>
<evidence type="ECO:0000256" key="2">
    <source>
        <dbReference type="ARBA" id="ARBA00022614"/>
    </source>
</evidence>
<dbReference type="InterPro" id="IPR032675">
    <property type="entry name" value="LRR_dom_sf"/>
</dbReference>
<evidence type="ECO:0000313" key="10">
    <source>
        <dbReference type="Proteomes" id="UP000306102"/>
    </source>
</evidence>
<evidence type="ECO:0000256" key="3">
    <source>
        <dbReference type="ARBA" id="ARBA00022737"/>
    </source>
</evidence>
<feature type="domain" description="NB-ARC" evidence="6">
    <location>
        <begin position="22"/>
        <end position="184"/>
    </location>
</feature>
<comment type="caution">
    <text evidence="9">The sequence shown here is derived from an EMBL/GenBank/DDBJ whole genome shotgun (WGS) entry which is preliminary data.</text>
</comment>
<dbReference type="Proteomes" id="UP000306102">
    <property type="component" value="Unassembled WGS sequence"/>
</dbReference>
<gene>
    <name evidence="9" type="ORF">TEA_009454</name>
</gene>
<evidence type="ECO:0000256" key="4">
    <source>
        <dbReference type="ARBA" id="ARBA00022821"/>
    </source>
</evidence>
<dbReference type="GO" id="GO:0005524">
    <property type="term" value="F:ATP binding"/>
    <property type="evidence" value="ECO:0007669"/>
    <property type="project" value="UniProtKB-KW"/>
</dbReference>
<evidence type="ECO:0000259" key="6">
    <source>
        <dbReference type="Pfam" id="PF00931"/>
    </source>
</evidence>
<dbReference type="InterPro" id="IPR042197">
    <property type="entry name" value="Apaf_helical"/>
</dbReference>
<evidence type="ECO:0000256" key="1">
    <source>
        <dbReference type="ARBA" id="ARBA00008894"/>
    </source>
</evidence>
<dbReference type="InterPro" id="IPR050905">
    <property type="entry name" value="Plant_NBS-LRR"/>
</dbReference>
<dbReference type="PRINTS" id="PR00364">
    <property type="entry name" value="DISEASERSIST"/>
</dbReference>
<sequence>MTVDPPPERVVKDISSFKTLLEPLKETLVLLERDKIKRICIHGTVGIGKTTIMCNLYYREQVAKKFDIVIWLKVSKVESKENLSKEHLQQDIVQRLKLNIRDTRNTQEVAKKISMELEHKSYLLLLDDVKAYLDLSEIGIPESNNRSKIVLTTRQLNACAKMVDMAIQVKCLTRAEAWKMFQDVLRPTELLEDTKKKRVAEKLCKDCGGLPLVIKNVANTCKWKAKEDLWVDGLNSWRGWVKRECQGIRQLYELLKQFCYDNLDDDQCKNCFLYFALYPEDTDINKNGLLECWEANNLLFNGNNTTNGNSILDYFHELSVLEEGKSMDHVKMDKFIRQVAVLKVLYLVDCKNLSNLPSDIDELEQLEALDIRGSAFNNIPVEIEKLSCLRRLWVSFIKSGNENAHLNYDIISKLPKLEELIIDVNSVEELPNEMVENIIKEVATLQQFKSLKICLSKKVAVVIELKSSTSLHICSPETAFALYLTKNSSWRDATFQFYIGCQNFENSQFPKFYDKYIKHCNGASSGFPFPEALAEADALELVNHKNIKQLSDFGISMNVVQGCLIESCDAIETIVGDSEVLPKVEYLVLKNLPKLKSIWKGPGLTKLTTLDLISWQMLVKIFPAGVIQQLYEIQYLKIDKCQEIEEIIAESDAVRNLNVLPKLKQLILLDMPKLTSVYAIESLEWGSLEKIEILKCPILLKLPFNKDNAAKLETIEAEQE</sequence>
<dbReference type="InterPro" id="IPR055414">
    <property type="entry name" value="LRR_R13L4/SHOC2-like"/>
</dbReference>
<dbReference type="AlphaFoldDB" id="A0A4S4D0H3"/>
<evidence type="ECO:0000313" key="9">
    <source>
        <dbReference type="EMBL" id="THF95690.1"/>
    </source>
</evidence>
<dbReference type="SUPFAM" id="SSF52058">
    <property type="entry name" value="L domain-like"/>
    <property type="match status" value="1"/>
</dbReference>
<dbReference type="InterPro" id="IPR002182">
    <property type="entry name" value="NB-ARC"/>
</dbReference>
<dbReference type="SUPFAM" id="SSF52540">
    <property type="entry name" value="P-loop containing nucleoside triphosphate hydrolases"/>
    <property type="match status" value="1"/>
</dbReference>
<evidence type="ECO:0000256" key="5">
    <source>
        <dbReference type="ARBA" id="ARBA00022840"/>
    </source>
</evidence>
<dbReference type="STRING" id="542762.A0A4S4D0H3"/>
<dbReference type="Gene3D" id="1.10.8.430">
    <property type="entry name" value="Helical domain of apoptotic protease-activating factors"/>
    <property type="match status" value="1"/>
</dbReference>
<dbReference type="InterPro" id="IPR036388">
    <property type="entry name" value="WH-like_DNA-bd_sf"/>
</dbReference>
<protein>
    <submittedName>
        <fullName evidence="9">Uncharacterized protein</fullName>
    </submittedName>
</protein>
<reference evidence="9 10" key="1">
    <citation type="journal article" date="2018" name="Proc. Natl. Acad. Sci. U.S.A.">
        <title>Draft genome sequence of Camellia sinensis var. sinensis provides insights into the evolution of the tea genome and tea quality.</title>
        <authorList>
            <person name="Wei C."/>
            <person name="Yang H."/>
            <person name="Wang S."/>
            <person name="Zhao J."/>
            <person name="Liu C."/>
            <person name="Gao L."/>
            <person name="Xia E."/>
            <person name="Lu Y."/>
            <person name="Tai Y."/>
            <person name="She G."/>
            <person name="Sun J."/>
            <person name="Cao H."/>
            <person name="Tong W."/>
            <person name="Gao Q."/>
            <person name="Li Y."/>
            <person name="Deng W."/>
            <person name="Jiang X."/>
            <person name="Wang W."/>
            <person name="Chen Q."/>
            <person name="Zhang S."/>
            <person name="Li H."/>
            <person name="Wu J."/>
            <person name="Wang P."/>
            <person name="Li P."/>
            <person name="Shi C."/>
            <person name="Zheng F."/>
            <person name="Jian J."/>
            <person name="Huang B."/>
            <person name="Shan D."/>
            <person name="Shi M."/>
            <person name="Fang C."/>
            <person name="Yue Y."/>
            <person name="Li F."/>
            <person name="Li D."/>
            <person name="Wei S."/>
            <person name="Han B."/>
            <person name="Jiang C."/>
            <person name="Yin Y."/>
            <person name="Xia T."/>
            <person name="Zhang Z."/>
            <person name="Bennetzen J.L."/>
            <person name="Zhao S."/>
            <person name="Wan X."/>
        </authorList>
    </citation>
    <scope>NUCLEOTIDE SEQUENCE [LARGE SCALE GENOMIC DNA]</scope>
    <source>
        <strain evidence="10">cv. Shuchazao</strain>
        <tissue evidence="9">Leaf</tissue>
    </source>
</reference>
<evidence type="ECO:0000259" key="7">
    <source>
        <dbReference type="Pfam" id="PF23247"/>
    </source>
</evidence>
<dbReference type="Gene3D" id="3.40.50.300">
    <property type="entry name" value="P-loop containing nucleotide triphosphate hydrolases"/>
    <property type="match status" value="1"/>
</dbReference>
<keyword evidence="4" id="KW-0611">Plant defense</keyword>
<dbReference type="Pfam" id="PF00931">
    <property type="entry name" value="NB-ARC"/>
    <property type="match status" value="1"/>
</dbReference>
<name>A0A4S4D0H3_CAMSN</name>
<dbReference type="Pfam" id="PF23247">
    <property type="entry name" value="LRR_RPS2"/>
    <property type="match status" value="1"/>
</dbReference>
<feature type="domain" description="Disease resistance protein At4g27190-like leucine-rich repeats" evidence="7">
    <location>
        <begin position="605"/>
        <end position="702"/>
    </location>
</feature>